<feature type="signal peptide" evidence="2">
    <location>
        <begin position="1"/>
        <end position="23"/>
    </location>
</feature>
<protein>
    <submittedName>
        <fullName evidence="3">Uncharacterized protein</fullName>
    </submittedName>
</protein>
<sequence>MRYPQWITASIAASILLTGTVSAQPASAAGKATRPAASTGSNSVTTSAKDPATTSQKLNFSLSDVPYTPAQYKQIVKAFAAFKGFETPYVPSRMITGDAFQKVGVGGDSVTFIFKYMRVSISPRDDSYSYKGTIVTLPNSNSVKGKWYKVNGTDMLTFPLKDRFVTIYAPYHSLSKTKLEHVAVDVTRYAP</sequence>
<proteinExistence type="predicted"/>
<dbReference type="RefSeq" id="WP_305024945.1">
    <property type="nucleotide sequence ID" value="NZ_JAUQTB010000009.1"/>
</dbReference>
<feature type="region of interest" description="Disordered" evidence="1">
    <location>
        <begin position="28"/>
        <end position="50"/>
    </location>
</feature>
<keyword evidence="2" id="KW-0732">Signal</keyword>
<name>A0ABT9CEN9_9BACL</name>
<dbReference type="EMBL" id="JAUQTB010000009">
    <property type="protein sequence ID" value="MDO7907731.1"/>
    <property type="molecule type" value="Genomic_DNA"/>
</dbReference>
<evidence type="ECO:0000256" key="2">
    <source>
        <dbReference type="SAM" id="SignalP"/>
    </source>
</evidence>
<feature type="compositionally biased region" description="Polar residues" evidence="1">
    <location>
        <begin position="36"/>
        <end position="50"/>
    </location>
</feature>
<feature type="chain" id="PRO_5046942499" evidence="2">
    <location>
        <begin position="24"/>
        <end position="191"/>
    </location>
</feature>
<evidence type="ECO:0000313" key="4">
    <source>
        <dbReference type="Proteomes" id="UP001240171"/>
    </source>
</evidence>
<keyword evidence="4" id="KW-1185">Reference proteome</keyword>
<reference evidence="3 4" key="1">
    <citation type="submission" date="2023-07" db="EMBL/GenBank/DDBJ databases">
        <title>Paenibacillus sp. JX-17 nov. isolated from soil.</title>
        <authorList>
            <person name="Wan Y."/>
            <person name="Liu B."/>
        </authorList>
    </citation>
    <scope>NUCLEOTIDE SEQUENCE [LARGE SCALE GENOMIC DNA]</scope>
    <source>
        <strain evidence="3 4">JX-17</strain>
    </source>
</reference>
<evidence type="ECO:0000256" key="1">
    <source>
        <dbReference type="SAM" id="MobiDB-lite"/>
    </source>
</evidence>
<dbReference type="Proteomes" id="UP001240171">
    <property type="component" value="Unassembled WGS sequence"/>
</dbReference>
<evidence type="ECO:0000313" key="3">
    <source>
        <dbReference type="EMBL" id="MDO7907731.1"/>
    </source>
</evidence>
<organism evidence="3 4">
    <name type="scientific">Paenibacillus lacisoli</name>
    <dbReference type="NCBI Taxonomy" id="3064525"/>
    <lineage>
        <taxon>Bacteria</taxon>
        <taxon>Bacillati</taxon>
        <taxon>Bacillota</taxon>
        <taxon>Bacilli</taxon>
        <taxon>Bacillales</taxon>
        <taxon>Paenibacillaceae</taxon>
        <taxon>Paenibacillus</taxon>
    </lineage>
</organism>
<gene>
    <name evidence="3" type="ORF">Q5741_15070</name>
</gene>
<comment type="caution">
    <text evidence="3">The sequence shown here is derived from an EMBL/GenBank/DDBJ whole genome shotgun (WGS) entry which is preliminary data.</text>
</comment>
<accession>A0ABT9CEN9</accession>